<organism evidence="2 3">
    <name type="scientific">Leucobacter massiliensis</name>
    <dbReference type="NCBI Taxonomy" id="1686285"/>
    <lineage>
        <taxon>Bacteria</taxon>
        <taxon>Bacillati</taxon>
        <taxon>Actinomycetota</taxon>
        <taxon>Actinomycetes</taxon>
        <taxon>Micrococcales</taxon>
        <taxon>Microbacteriaceae</taxon>
        <taxon>Leucobacter</taxon>
    </lineage>
</organism>
<dbReference type="EMBL" id="MWZD01000014">
    <property type="protein sequence ID" value="PRI11843.1"/>
    <property type="molecule type" value="Genomic_DNA"/>
</dbReference>
<dbReference type="Gene3D" id="3.90.960.10">
    <property type="entry name" value="YbaK/aminoacyl-tRNA synthetase-associated domain"/>
    <property type="match status" value="1"/>
</dbReference>
<dbReference type="AlphaFoldDB" id="A0A2S9QQH4"/>
<dbReference type="PANTHER" id="PTHR30411">
    <property type="entry name" value="CYTOPLASMIC PROTEIN"/>
    <property type="match status" value="1"/>
</dbReference>
<dbReference type="SUPFAM" id="SSF55826">
    <property type="entry name" value="YbaK/ProRS associated domain"/>
    <property type="match status" value="1"/>
</dbReference>
<sequence>MSTDRVRAHLSERGWTGEILEFDGSSATVQLAAERLGTDPERIAKTLGFADPARPGSALLVVVAGDARVNGGKFKRSFGGKPRMLRGDEVEALTGHPIGGVCPFANPPGTRVLLDESLRRFDVVYPAAGTPSSAVRLRVDELERLTGAEGWVDVTAGPAGEPA</sequence>
<dbReference type="RefSeq" id="WP_105804779.1">
    <property type="nucleotide sequence ID" value="NZ_MWZD01000014.1"/>
</dbReference>
<evidence type="ECO:0000259" key="1">
    <source>
        <dbReference type="Pfam" id="PF04073"/>
    </source>
</evidence>
<name>A0A2S9QQH4_9MICO</name>
<keyword evidence="3" id="KW-1185">Reference proteome</keyword>
<dbReference type="InterPro" id="IPR007214">
    <property type="entry name" value="YbaK/aa-tRNA-synth-assoc-dom"/>
</dbReference>
<dbReference type="Proteomes" id="UP000238650">
    <property type="component" value="Unassembled WGS sequence"/>
</dbReference>
<accession>A0A2S9QQH4</accession>
<feature type="domain" description="YbaK/aminoacyl-tRNA synthetase-associated" evidence="1">
    <location>
        <begin position="27"/>
        <end position="145"/>
    </location>
</feature>
<reference evidence="2 3" key="1">
    <citation type="journal article" date="2017" name="New Microbes New Infect">
        <title>Genome sequence of 'Leucobacter massiliensis' sp. nov. isolated from human pharynx after travel to the 2014 Hajj.</title>
        <authorList>
            <person name="Leangapichart T."/>
            <person name="Gautret P."/>
            <person name="Nguyen T.T."/>
            <person name="Armstrong N."/>
            <person name="Rolain J.M."/>
        </authorList>
    </citation>
    <scope>NUCLEOTIDE SEQUENCE [LARGE SCALE GENOMIC DNA]</scope>
    <source>
        <strain evidence="2 3">122RC15</strain>
    </source>
</reference>
<protein>
    <submittedName>
        <fullName evidence="2">EBSC protein</fullName>
    </submittedName>
</protein>
<evidence type="ECO:0000313" key="3">
    <source>
        <dbReference type="Proteomes" id="UP000238650"/>
    </source>
</evidence>
<dbReference type="GO" id="GO:0002161">
    <property type="term" value="F:aminoacyl-tRNA deacylase activity"/>
    <property type="evidence" value="ECO:0007669"/>
    <property type="project" value="InterPro"/>
</dbReference>
<dbReference type="OrthoDB" id="9809296at2"/>
<proteinExistence type="predicted"/>
<dbReference type="PANTHER" id="PTHR30411:SF1">
    <property type="entry name" value="CYTOPLASMIC PROTEIN"/>
    <property type="match status" value="1"/>
</dbReference>
<dbReference type="Pfam" id="PF04073">
    <property type="entry name" value="tRNA_edit"/>
    <property type="match status" value="1"/>
</dbReference>
<evidence type="ECO:0000313" key="2">
    <source>
        <dbReference type="EMBL" id="PRI11843.1"/>
    </source>
</evidence>
<gene>
    <name evidence="2" type="ORF">B4915_05280</name>
</gene>
<comment type="caution">
    <text evidence="2">The sequence shown here is derived from an EMBL/GenBank/DDBJ whole genome shotgun (WGS) entry which is preliminary data.</text>
</comment>
<dbReference type="InterPro" id="IPR036754">
    <property type="entry name" value="YbaK/aa-tRNA-synt-asso_dom_sf"/>
</dbReference>
<dbReference type="CDD" id="cd04333">
    <property type="entry name" value="ProX_deacylase"/>
    <property type="match status" value="1"/>
</dbReference>